<evidence type="ECO:0000313" key="1">
    <source>
        <dbReference type="EMBL" id="GEO16230.1"/>
    </source>
</evidence>
<protein>
    <submittedName>
        <fullName evidence="1">Uncharacterized protein</fullName>
    </submittedName>
</protein>
<proteinExistence type="predicted"/>
<reference evidence="1 2" key="1">
    <citation type="submission" date="2019-07" db="EMBL/GenBank/DDBJ databases">
        <title>Whole genome shotgun sequence of Microvirga aerophila NBRC 106136.</title>
        <authorList>
            <person name="Hosoyama A."/>
            <person name="Uohara A."/>
            <person name="Ohji S."/>
            <person name="Ichikawa N."/>
        </authorList>
    </citation>
    <scope>NUCLEOTIDE SEQUENCE [LARGE SCALE GENOMIC DNA]</scope>
    <source>
        <strain evidence="1 2">NBRC 106136</strain>
    </source>
</reference>
<evidence type="ECO:0000313" key="2">
    <source>
        <dbReference type="Proteomes" id="UP000321085"/>
    </source>
</evidence>
<dbReference type="RefSeq" id="WP_114188268.1">
    <property type="nucleotide sequence ID" value="NZ_BJYU01000059.1"/>
</dbReference>
<keyword evidence="2" id="KW-1185">Reference proteome</keyword>
<dbReference type="Proteomes" id="UP000321085">
    <property type="component" value="Unassembled WGS sequence"/>
</dbReference>
<gene>
    <name evidence="1" type="ORF">MAE02_39260</name>
</gene>
<dbReference type="AlphaFoldDB" id="A0A512BW98"/>
<dbReference type="OrthoDB" id="7059994at2"/>
<accession>A0A512BW98</accession>
<organism evidence="1 2">
    <name type="scientific">Microvirga aerophila</name>
    <dbReference type="NCBI Taxonomy" id="670291"/>
    <lineage>
        <taxon>Bacteria</taxon>
        <taxon>Pseudomonadati</taxon>
        <taxon>Pseudomonadota</taxon>
        <taxon>Alphaproteobacteria</taxon>
        <taxon>Hyphomicrobiales</taxon>
        <taxon>Methylobacteriaceae</taxon>
        <taxon>Microvirga</taxon>
    </lineage>
</organism>
<comment type="caution">
    <text evidence="1">The sequence shown here is derived from an EMBL/GenBank/DDBJ whole genome shotgun (WGS) entry which is preliminary data.</text>
</comment>
<dbReference type="EMBL" id="BJYU01000059">
    <property type="protein sequence ID" value="GEO16230.1"/>
    <property type="molecule type" value="Genomic_DNA"/>
</dbReference>
<sequence length="448" mass="51120">MAETSPFTITLPNYPFFNADLNPAGDLESLCDDLWPLVMAHLPESRKKPHGPEYVFRSLITNFVTAMQVGGPVLIVSRNKRFLPPKSRYRASQATYDSVTKVLDAASSSGLIVQETGSGQFKVTCDDHTDYRCVREATRVRPTNNLLKRLRPVLTSPAHDFVQWRKDIEVIHLRARKQDNGKATSSEQVPYDDTPMISTFRAEIRRINQHLKEHPSSYAGTNQVNLLKDHVIRIFNNADWQQGGRLYGYWPMNLSKSERHLLSIDGEPLADLDFGSCFVALLHVYDGAKFDPDAPDPFLIEGYERQRDVIKQCAYAILNADHRMKNYPENIAQEHGSRPPLSWRDMEQVIFTHVPLFKQYAYTALGLRLMRTESNILIAVLLDLIERGIGFIPMHDGIMVPESKKLLTRDLMLKHYHAVTGQRINVKEKTIKRLSVTPFDHPAEPAYL</sequence>
<name>A0A512BW98_9HYPH</name>